<dbReference type="InterPro" id="IPR004399">
    <property type="entry name" value="HMP/HMP-P_kinase_dom"/>
</dbReference>
<evidence type="ECO:0000256" key="2">
    <source>
        <dbReference type="ARBA" id="ARBA00012135"/>
    </source>
</evidence>
<evidence type="ECO:0000313" key="9">
    <source>
        <dbReference type="Proteomes" id="UP000823598"/>
    </source>
</evidence>
<protein>
    <recommendedName>
        <fullName evidence="2">hydroxymethylpyrimidine kinase</fullName>
        <ecNumber evidence="2">2.7.1.49</ecNumber>
    </recommendedName>
</protein>
<evidence type="ECO:0000256" key="4">
    <source>
        <dbReference type="ARBA" id="ARBA00022741"/>
    </source>
</evidence>
<dbReference type="SUPFAM" id="SSF53613">
    <property type="entry name" value="Ribokinase-like"/>
    <property type="match status" value="1"/>
</dbReference>
<dbReference type="PANTHER" id="PTHR20858">
    <property type="entry name" value="PHOSPHOMETHYLPYRIMIDINE KINASE"/>
    <property type="match status" value="1"/>
</dbReference>
<dbReference type="Pfam" id="PF08543">
    <property type="entry name" value="Phos_pyr_kin"/>
    <property type="match status" value="1"/>
</dbReference>
<dbReference type="GO" id="GO:0005524">
    <property type="term" value="F:ATP binding"/>
    <property type="evidence" value="ECO:0007669"/>
    <property type="project" value="UniProtKB-KW"/>
</dbReference>
<organism evidence="8 9">
    <name type="scientific">Candidatus Limisoma faecipullorum</name>
    <dbReference type="NCBI Taxonomy" id="2840854"/>
    <lineage>
        <taxon>Bacteria</taxon>
        <taxon>Pseudomonadati</taxon>
        <taxon>Bacteroidota</taxon>
        <taxon>Bacteroidia</taxon>
        <taxon>Bacteroidales</taxon>
        <taxon>Candidatus Limisoma</taxon>
    </lineage>
</organism>
<proteinExistence type="predicted"/>
<evidence type="ECO:0000313" key="8">
    <source>
        <dbReference type="EMBL" id="MBO8476894.1"/>
    </source>
</evidence>
<reference evidence="8" key="1">
    <citation type="submission" date="2020-10" db="EMBL/GenBank/DDBJ databases">
        <authorList>
            <person name="Gilroy R."/>
        </authorList>
    </citation>
    <scope>NUCLEOTIDE SEQUENCE</scope>
    <source>
        <strain evidence="8">6919</strain>
    </source>
</reference>
<sequence>MKYPVALTIAGSDSSGGAGIQADIKTMSAIGVYATSAITAITAQNTTGVSAIQGISPEIVTAQIDAVFTDINPSVVKIGMLYSEEIIMSVAEKLRLYKPKYIILDPVMISTSGSTLISPSAIETMKRELFPLSTVITPNKAEAEHLSGIEIKDTTSMNDSAKTILSYGGLYALIKGGHFEDATMTDYLYNKSGLVESYKGHFVNTRNTHGTGCTFSSAIAAYLSLGKDVGNAIRMAKQYLQSALEQGSNIDAGHGHGPVNHFFNPEKLKTI</sequence>
<keyword evidence="5 8" id="KW-0418">Kinase</keyword>
<name>A0A9D9IPU4_9BACT</name>
<dbReference type="InterPro" id="IPR029056">
    <property type="entry name" value="Ribokinase-like"/>
</dbReference>
<gene>
    <name evidence="8" type="primary">thiD</name>
    <name evidence="8" type="ORF">IAB88_07870</name>
</gene>
<comment type="pathway">
    <text evidence="1">Cofactor biosynthesis; thiamine diphosphate biosynthesis.</text>
</comment>
<dbReference type="GO" id="GO:0008902">
    <property type="term" value="F:hydroxymethylpyrimidine kinase activity"/>
    <property type="evidence" value="ECO:0007669"/>
    <property type="project" value="UniProtKB-EC"/>
</dbReference>
<evidence type="ECO:0000259" key="7">
    <source>
        <dbReference type="Pfam" id="PF08543"/>
    </source>
</evidence>
<dbReference type="GO" id="GO:0005829">
    <property type="term" value="C:cytosol"/>
    <property type="evidence" value="ECO:0007669"/>
    <property type="project" value="TreeGrafter"/>
</dbReference>
<dbReference type="CDD" id="cd01169">
    <property type="entry name" value="HMPP_kinase"/>
    <property type="match status" value="1"/>
</dbReference>
<keyword evidence="3 8" id="KW-0808">Transferase</keyword>
<dbReference type="PANTHER" id="PTHR20858:SF17">
    <property type="entry name" value="HYDROXYMETHYLPYRIMIDINE_PHOSPHOMETHYLPYRIMIDINE KINASE THI20-RELATED"/>
    <property type="match status" value="1"/>
</dbReference>
<dbReference type="EMBL" id="JADIMC010000089">
    <property type="protein sequence ID" value="MBO8476894.1"/>
    <property type="molecule type" value="Genomic_DNA"/>
</dbReference>
<dbReference type="EC" id="2.7.1.49" evidence="2"/>
<evidence type="ECO:0000256" key="6">
    <source>
        <dbReference type="ARBA" id="ARBA00022840"/>
    </source>
</evidence>
<dbReference type="FunFam" id="3.40.1190.20:FF:000003">
    <property type="entry name" value="Phosphomethylpyrimidine kinase ThiD"/>
    <property type="match status" value="1"/>
</dbReference>
<comment type="caution">
    <text evidence="8">The sequence shown here is derived from an EMBL/GenBank/DDBJ whole genome shotgun (WGS) entry which is preliminary data.</text>
</comment>
<accession>A0A9D9IPU4</accession>
<feature type="domain" description="Pyridoxamine kinase/Phosphomethylpyrimidine kinase" evidence="7">
    <location>
        <begin position="13"/>
        <end position="260"/>
    </location>
</feature>
<keyword evidence="4" id="KW-0547">Nucleotide-binding</keyword>
<dbReference type="GO" id="GO:0008972">
    <property type="term" value="F:phosphomethylpyrimidine kinase activity"/>
    <property type="evidence" value="ECO:0007669"/>
    <property type="project" value="InterPro"/>
</dbReference>
<keyword evidence="6" id="KW-0067">ATP-binding</keyword>
<dbReference type="Proteomes" id="UP000823598">
    <property type="component" value="Unassembled WGS sequence"/>
</dbReference>
<dbReference type="NCBIfam" id="TIGR00097">
    <property type="entry name" value="HMP-P_kinase"/>
    <property type="match status" value="1"/>
</dbReference>
<dbReference type="GO" id="GO:0009228">
    <property type="term" value="P:thiamine biosynthetic process"/>
    <property type="evidence" value="ECO:0007669"/>
    <property type="project" value="InterPro"/>
</dbReference>
<dbReference type="Gene3D" id="3.40.1190.20">
    <property type="match status" value="1"/>
</dbReference>
<dbReference type="InterPro" id="IPR013749">
    <property type="entry name" value="PM/HMP-P_kinase-1"/>
</dbReference>
<evidence type="ECO:0000256" key="5">
    <source>
        <dbReference type="ARBA" id="ARBA00022777"/>
    </source>
</evidence>
<reference evidence="8" key="2">
    <citation type="journal article" date="2021" name="PeerJ">
        <title>Extensive microbial diversity within the chicken gut microbiome revealed by metagenomics and culture.</title>
        <authorList>
            <person name="Gilroy R."/>
            <person name="Ravi A."/>
            <person name="Getino M."/>
            <person name="Pursley I."/>
            <person name="Horton D.L."/>
            <person name="Alikhan N.F."/>
            <person name="Baker D."/>
            <person name="Gharbi K."/>
            <person name="Hall N."/>
            <person name="Watson M."/>
            <person name="Adriaenssens E.M."/>
            <person name="Foster-Nyarko E."/>
            <person name="Jarju S."/>
            <person name="Secka A."/>
            <person name="Antonio M."/>
            <person name="Oren A."/>
            <person name="Chaudhuri R.R."/>
            <person name="La Ragione R."/>
            <person name="Hildebrand F."/>
            <person name="Pallen M.J."/>
        </authorList>
    </citation>
    <scope>NUCLEOTIDE SEQUENCE</scope>
    <source>
        <strain evidence="8">6919</strain>
    </source>
</reference>
<dbReference type="AlphaFoldDB" id="A0A9D9IPU4"/>
<evidence type="ECO:0000256" key="1">
    <source>
        <dbReference type="ARBA" id="ARBA00004948"/>
    </source>
</evidence>
<evidence type="ECO:0000256" key="3">
    <source>
        <dbReference type="ARBA" id="ARBA00022679"/>
    </source>
</evidence>